<feature type="domain" description="ABC transmembrane type-1" evidence="9">
    <location>
        <begin position="29"/>
        <end position="321"/>
    </location>
</feature>
<dbReference type="InterPro" id="IPR017871">
    <property type="entry name" value="ABC_transporter-like_CS"/>
</dbReference>
<proteinExistence type="predicted"/>
<evidence type="ECO:0000259" key="8">
    <source>
        <dbReference type="PROSITE" id="PS50893"/>
    </source>
</evidence>
<feature type="transmembrane region" description="Helical" evidence="7">
    <location>
        <begin position="164"/>
        <end position="191"/>
    </location>
</feature>
<keyword evidence="11" id="KW-1185">Reference proteome</keyword>
<protein>
    <submittedName>
        <fullName evidence="10">ABC transporter ATP-binding protein</fullName>
    </submittedName>
</protein>
<gene>
    <name evidence="10" type="ORF">AB1207_19800</name>
</gene>
<evidence type="ECO:0000256" key="1">
    <source>
        <dbReference type="ARBA" id="ARBA00004651"/>
    </source>
</evidence>
<evidence type="ECO:0000256" key="5">
    <source>
        <dbReference type="ARBA" id="ARBA00022989"/>
    </source>
</evidence>
<sequence>MSTPVDQQALRHTVALVAPHTRGSRRIAAGGLLALFGEVAFRLAEPWPLKVVVDHVVPLAADPAAGAAPSTLRVVVLAGLAVVLLAAGRALCAYLTATAFAVVGSRTTTRLRAEVHSRLLHAAPSFHAGSRAGDLVTRVVSDVGRVQEAAITAGLPLVGSVVTFLAMAVVMVVLDPLLALAVVAVAPLMLLSGRRSGRRITDASRDQRRREGVLAADTSEAFSGIGLVQAYDLQEHRSQAFRTANDGSLRDGVRARRLAAGLERRVDVLVGLATAVVLVVGALRVSGGALSVGELVVFLTYLKAAFKPVRDLAKHTGRIARAAASGERVLDCLRRAEPLPEAPDATSLRRLRGSVRFEGVVVERGPGRRVLDGADLVVHPGERIAVVGPSGSGKSTALHLLLRLLDPSAGRVLLDGHDLTTLRRKDVRDHVAVVLQEPFLFAGTVRDNVRLGRPDADDEAVERAVRDVGAHDFVAALPQGYDTVVAERGSSLSGGQRQRLAIARALLRDPGLLLLDEPTTGLDAASADTVLEALDRLADGRTTLLVTHDPTLLARCDRVVEVREGRFHPVPTTRRALAVTP</sequence>
<dbReference type="InterPro" id="IPR027417">
    <property type="entry name" value="P-loop_NTPase"/>
</dbReference>
<dbReference type="PROSITE" id="PS50929">
    <property type="entry name" value="ABC_TM1F"/>
    <property type="match status" value="1"/>
</dbReference>
<name>A0ABV3PBL6_9ACTN</name>
<comment type="caution">
    <text evidence="10">The sequence shown here is derived from an EMBL/GenBank/DDBJ whole genome shotgun (WGS) entry which is preliminary data.</text>
</comment>
<dbReference type="CDD" id="cd18564">
    <property type="entry name" value="ABC_6TM_exporter_like"/>
    <property type="match status" value="1"/>
</dbReference>
<dbReference type="SMART" id="SM00382">
    <property type="entry name" value="AAA"/>
    <property type="match status" value="1"/>
</dbReference>
<evidence type="ECO:0000259" key="9">
    <source>
        <dbReference type="PROSITE" id="PS50929"/>
    </source>
</evidence>
<dbReference type="Pfam" id="PF00664">
    <property type="entry name" value="ABC_membrane"/>
    <property type="match status" value="1"/>
</dbReference>
<keyword evidence="2 7" id="KW-0812">Transmembrane</keyword>
<dbReference type="SUPFAM" id="SSF52540">
    <property type="entry name" value="P-loop containing nucleoside triphosphate hydrolases"/>
    <property type="match status" value="1"/>
</dbReference>
<dbReference type="Pfam" id="PF00005">
    <property type="entry name" value="ABC_tran"/>
    <property type="match status" value="1"/>
</dbReference>
<feature type="transmembrane region" description="Helical" evidence="7">
    <location>
        <begin position="74"/>
        <end position="103"/>
    </location>
</feature>
<dbReference type="Gene3D" id="1.20.1560.10">
    <property type="entry name" value="ABC transporter type 1, transmembrane domain"/>
    <property type="match status" value="1"/>
</dbReference>
<dbReference type="Proteomes" id="UP001555826">
    <property type="component" value="Unassembled WGS sequence"/>
</dbReference>
<dbReference type="PROSITE" id="PS00211">
    <property type="entry name" value="ABC_TRANSPORTER_1"/>
    <property type="match status" value="1"/>
</dbReference>
<accession>A0ABV3PBL6</accession>
<comment type="subcellular location">
    <subcellularLocation>
        <location evidence="1">Cell membrane</location>
        <topology evidence="1">Multi-pass membrane protein</topology>
    </subcellularLocation>
</comment>
<dbReference type="InterPro" id="IPR039421">
    <property type="entry name" value="Type_1_exporter"/>
</dbReference>
<feature type="transmembrane region" description="Helical" evidence="7">
    <location>
        <begin position="266"/>
        <end position="283"/>
    </location>
</feature>
<keyword evidence="5 7" id="KW-1133">Transmembrane helix</keyword>
<organism evidence="10 11">
    <name type="scientific">Kineococcus endophyticus</name>
    <dbReference type="NCBI Taxonomy" id="1181883"/>
    <lineage>
        <taxon>Bacteria</taxon>
        <taxon>Bacillati</taxon>
        <taxon>Actinomycetota</taxon>
        <taxon>Actinomycetes</taxon>
        <taxon>Kineosporiales</taxon>
        <taxon>Kineosporiaceae</taxon>
        <taxon>Kineococcus</taxon>
    </lineage>
</organism>
<dbReference type="InterPro" id="IPR036640">
    <property type="entry name" value="ABC1_TM_sf"/>
</dbReference>
<dbReference type="GO" id="GO:0005524">
    <property type="term" value="F:ATP binding"/>
    <property type="evidence" value="ECO:0007669"/>
    <property type="project" value="UniProtKB-KW"/>
</dbReference>
<dbReference type="PANTHER" id="PTHR24221">
    <property type="entry name" value="ATP-BINDING CASSETTE SUB-FAMILY B"/>
    <property type="match status" value="1"/>
</dbReference>
<feature type="domain" description="ABC transporter" evidence="8">
    <location>
        <begin position="355"/>
        <end position="579"/>
    </location>
</feature>
<evidence type="ECO:0000256" key="7">
    <source>
        <dbReference type="SAM" id="Phobius"/>
    </source>
</evidence>
<evidence type="ECO:0000256" key="6">
    <source>
        <dbReference type="ARBA" id="ARBA00023136"/>
    </source>
</evidence>
<dbReference type="Gene3D" id="3.40.50.300">
    <property type="entry name" value="P-loop containing nucleotide triphosphate hydrolases"/>
    <property type="match status" value="1"/>
</dbReference>
<evidence type="ECO:0000256" key="2">
    <source>
        <dbReference type="ARBA" id="ARBA00022692"/>
    </source>
</evidence>
<keyword evidence="4 10" id="KW-0067">ATP-binding</keyword>
<dbReference type="InterPro" id="IPR011527">
    <property type="entry name" value="ABC1_TM_dom"/>
</dbReference>
<dbReference type="InterPro" id="IPR003593">
    <property type="entry name" value="AAA+_ATPase"/>
</dbReference>
<dbReference type="PROSITE" id="PS50893">
    <property type="entry name" value="ABC_TRANSPORTER_2"/>
    <property type="match status" value="1"/>
</dbReference>
<evidence type="ECO:0000313" key="10">
    <source>
        <dbReference type="EMBL" id="MEW9267000.1"/>
    </source>
</evidence>
<dbReference type="EMBL" id="JBFNQN010000015">
    <property type="protein sequence ID" value="MEW9267000.1"/>
    <property type="molecule type" value="Genomic_DNA"/>
</dbReference>
<dbReference type="RefSeq" id="WP_367640175.1">
    <property type="nucleotide sequence ID" value="NZ_JBFNQN010000015.1"/>
</dbReference>
<evidence type="ECO:0000256" key="4">
    <source>
        <dbReference type="ARBA" id="ARBA00022840"/>
    </source>
</evidence>
<keyword evidence="3" id="KW-0547">Nucleotide-binding</keyword>
<dbReference type="PANTHER" id="PTHR24221:SF468">
    <property type="entry name" value="ABC TRANSPORTER"/>
    <property type="match status" value="1"/>
</dbReference>
<dbReference type="InterPro" id="IPR003439">
    <property type="entry name" value="ABC_transporter-like_ATP-bd"/>
</dbReference>
<evidence type="ECO:0000313" key="11">
    <source>
        <dbReference type="Proteomes" id="UP001555826"/>
    </source>
</evidence>
<reference evidence="10 11" key="1">
    <citation type="submission" date="2024-07" db="EMBL/GenBank/DDBJ databases">
        <authorList>
            <person name="Thanompreechachai J."/>
            <person name="Duangmal K."/>
        </authorList>
    </citation>
    <scope>NUCLEOTIDE SEQUENCE [LARGE SCALE GENOMIC DNA]</scope>
    <source>
        <strain evidence="10 11">KCTC 19886</strain>
    </source>
</reference>
<evidence type="ECO:0000256" key="3">
    <source>
        <dbReference type="ARBA" id="ARBA00022741"/>
    </source>
</evidence>
<dbReference type="SUPFAM" id="SSF90123">
    <property type="entry name" value="ABC transporter transmembrane region"/>
    <property type="match status" value="1"/>
</dbReference>
<keyword evidence="6 7" id="KW-0472">Membrane</keyword>